<dbReference type="PANTHER" id="PTHR42707:SF2">
    <property type="entry name" value="ACD11 DEHYDROGENASE"/>
    <property type="match status" value="1"/>
</dbReference>
<dbReference type="Pfam" id="PF18158">
    <property type="entry name" value="AidB_N"/>
    <property type="match status" value="1"/>
</dbReference>
<feature type="domain" description="Acyl-CoA dehydrogenase/oxidase C-terminal" evidence="6">
    <location>
        <begin position="299"/>
        <end position="462"/>
    </location>
</feature>
<dbReference type="InterPro" id="IPR006089">
    <property type="entry name" value="Acyl-CoA_DH_CS"/>
</dbReference>
<keyword evidence="4 5" id="KW-0274">FAD</keyword>
<evidence type="ECO:0000256" key="5">
    <source>
        <dbReference type="RuleBase" id="RU362125"/>
    </source>
</evidence>
<gene>
    <name evidence="9" type="ORF">CONCODRAFT_166876</name>
</gene>
<dbReference type="SUPFAM" id="SSF56645">
    <property type="entry name" value="Acyl-CoA dehydrogenase NM domain-like"/>
    <property type="match status" value="1"/>
</dbReference>
<evidence type="ECO:0000256" key="3">
    <source>
        <dbReference type="ARBA" id="ARBA00022630"/>
    </source>
</evidence>
<dbReference type="Gene3D" id="2.40.110.20">
    <property type="match status" value="1"/>
</dbReference>
<feature type="domain" description="Acyl-CoA oxidase/dehydrogenase middle" evidence="7">
    <location>
        <begin position="180"/>
        <end position="288"/>
    </location>
</feature>
<evidence type="ECO:0000313" key="10">
    <source>
        <dbReference type="Proteomes" id="UP000070444"/>
    </source>
</evidence>
<dbReference type="Gene3D" id="6.10.250.600">
    <property type="match status" value="1"/>
</dbReference>
<dbReference type="InterPro" id="IPR041504">
    <property type="entry name" value="AidB_N"/>
</dbReference>
<dbReference type="PROSITE" id="PS00073">
    <property type="entry name" value="ACYL_COA_DH_2"/>
    <property type="match status" value="1"/>
</dbReference>
<keyword evidence="3 5" id="KW-0285">Flavoprotein</keyword>
<dbReference type="GO" id="GO:0003995">
    <property type="term" value="F:acyl-CoA dehydrogenase activity"/>
    <property type="evidence" value="ECO:0007669"/>
    <property type="project" value="InterPro"/>
</dbReference>
<dbReference type="EMBL" id="KQ964598">
    <property type="protein sequence ID" value="KXN68049.1"/>
    <property type="molecule type" value="Genomic_DNA"/>
</dbReference>
<proteinExistence type="inferred from homology"/>
<evidence type="ECO:0000256" key="4">
    <source>
        <dbReference type="ARBA" id="ARBA00022827"/>
    </source>
</evidence>
<dbReference type="SUPFAM" id="SSF47203">
    <property type="entry name" value="Acyl-CoA dehydrogenase C-terminal domain-like"/>
    <property type="match status" value="1"/>
</dbReference>
<dbReference type="PANTHER" id="PTHR42707">
    <property type="entry name" value="ACYL-COA DEHYDROGENASE"/>
    <property type="match status" value="1"/>
</dbReference>
<protein>
    <submittedName>
        <fullName evidence="9">Acyl-CoA dehydrogenase/oxidase C-terminal</fullName>
    </submittedName>
</protein>
<dbReference type="InterPro" id="IPR006091">
    <property type="entry name" value="Acyl-CoA_Oxase/DH_mid-dom"/>
</dbReference>
<reference evidence="9 10" key="1">
    <citation type="journal article" date="2015" name="Genome Biol. Evol.">
        <title>Phylogenomic analyses indicate that early fungi evolved digesting cell walls of algal ancestors of land plants.</title>
        <authorList>
            <person name="Chang Y."/>
            <person name="Wang S."/>
            <person name="Sekimoto S."/>
            <person name="Aerts A.L."/>
            <person name="Choi C."/>
            <person name="Clum A."/>
            <person name="LaButti K.M."/>
            <person name="Lindquist E.A."/>
            <person name="Yee Ngan C."/>
            <person name="Ohm R.A."/>
            <person name="Salamov A.A."/>
            <person name="Grigoriev I.V."/>
            <person name="Spatafora J.W."/>
            <person name="Berbee M.L."/>
        </authorList>
    </citation>
    <scope>NUCLEOTIDE SEQUENCE [LARGE SCALE GENOMIC DNA]</scope>
    <source>
        <strain evidence="9 10">NRRL 28638</strain>
    </source>
</reference>
<feature type="domain" description="Adaptive response protein AidB N-terminal" evidence="8">
    <location>
        <begin position="18"/>
        <end position="170"/>
    </location>
</feature>
<name>A0A137NZP0_CONC2</name>
<dbReference type="Proteomes" id="UP000070444">
    <property type="component" value="Unassembled WGS sequence"/>
</dbReference>
<comment type="similarity">
    <text evidence="2 5">Belongs to the acyl-CoA dehydrogenase family.</text>
</comment>
<evidence type="ECO:0000259" key="8">
    <source>
        <dbReference type="Pfam" id="PF18158"/>
    </source>
</evidence>
<dbReference type="Pfam" id="PF02770">
    <property type="entry name" value="Acyl-CoA_dh_M"/>
    <property type="match status" value="1"/>
</dbReference>
<dbReference type="Gene3D" id="1.20.140.10">
    <property type="entry name" value="Butyryl-CoA Dehydrogenase, subunit A, domain 3"/>
    <property type="match status" value="1"/>
</dbReference>
<dbReference type="OMA" id="FQGAMFM"/>
<accession>A0A137NZP0</accession>
<dbReference type="AlphaFoldDB" id="A0A137NZP0"/>
<dbReference type="InterPro" id="IPR052904">
    <property type="entry name" value="Acyl-CoA_dehydrogenase-like"/>
</dbReference>
<keyword evidence="10" id="KW-1185">Reference proteome</keyword>
<evidence type="ECO:0000256" key="1">
    <source>
        <dbReference type="ARBA" id="ARBA00001974"/>
    </source>
</evidence>
<evidence type="ECO:0000313" key="9">
    <source>
        <dbReference type="EMBL" id="KXN68049.1"/>
    </source>
</evidence>
<organism evidence="9 10">
    <name type="scientific">Conidiobolus coronatus (strain ATCC 28846 / CBS 209.66 / NRRL 28638)</name>
    <name type="common">Delacroixia coronata</name>
    <dbReference type="NCBI Taxonomy" id="796925"/>
    <lineage>
        <taxon>Eukaryota</taxon>
        <taxon>Fungi</taxon>
        <taxon>Fungi incertae sedis</taxon>
        <taxon>Zoopagomycota</taxon>
        <taxon>Entomophthoromycotina</taxon>
        <taxon>Entomophthoromycetes</taxon>
        <taxon>Entomophthorales</taxon>
        <taxon>Ancylistaceae</taxon>
        <taxon>Conidiobolus</taxon>
    </lineage>
</organism>
<evidence type="ECO:0000256" key="2">
    <source>
        <dbReference type="ARBA" id="ARBA00009347"/>
    </source>
</evidence>
<dbReference type="InterPro" id="IPR009075">
    <property type="entry name" value="AcylCo_DH/oxidase_C"/>
</dbReference>
<dbReference type="STRING" id="796925.A0A137NZP0"/>
<keyword evidence="5" id="KW-0560">Oxidoreductase</keyword>
<dbReference type="Pfam" id="PF00441">
    <property type="entry name" value="Acyl-CoA_dh_1"/>
    <property type="match status" value="1"/>
</dbReference>
<evidence type="ECO:0000259" key="7">
    <source>
        <dbReference type="Pfam" id="PF02770"/>
    </source>
</evidence>
<dbReference type="OrthoDB" id="10251155at2759"/>
<dbReference type="InterPro" id="IPR036250">
    <property type="entry name" value="AcylCo_DH-like_C"/>
</dbReference>
<evidence type="ECO:0000259" key="6">
    <source>
        <dbReference type="Pfam" id="PF00441"/>
    </source>
</evidence>
<comment type="cofactor">
    <cofactor evidence="1 5">
        <name>FAD</name>
        <dbReference type="ChEBI" id="CHEBI:57692"/>
    </cofactor>
</comment>
<dbReference type="InterPro" id="IPR009100">
    <property type="entry name" value="AcylCoA_DH/oxidase_NM_dom_sf"/>
</dbReference>
<sequence length="503" mass="56316">MTSSIASSETGFLQPPPELRNQFLEDDILRSIISFYLPQRYQDSVQNLLVPFGDFVVSPQVLSSLQEADATPPFVTHYDAWGRRVDMLVTSAAWKFMKNVACKEGIVSIAYEGEFDQWSRFIQFVKYYLFSPSSAVFTCPLAMTDGGARLLELFGTGEMKQNYLPHLLSRDPSYFWTSGQWMTERPGGSFLGDTETVATCIDRERNLWKIDGFKWFSSATDSDITFLLARTKSGRDYINLNSPPPGGLSLFVAKLRDANGELNGIRVQRLKKKLGTLAVPTAELELKGMEAQMIGPEYRGIPVVSTILNITRVHCAIGAVSFMRRAKAIAHDWAFKRRTGDKLIYEHPLHTVVMASLHVKLSGCMHLVFFVVFLLGQDEWNQRHSIRTLESKNLNIMLRLLTPITKSWVCESSVSYISTCMECLGGQGYMEEVGIARLLRDAQVNTIWEGTSSILALDVLRVIKETKGTAIEVFKTFVLKRLQNSLSASSATKADLNAGSPVI</sequence>